<evidence type="ECO:0000313" key="10">
    <source>
        <dbReference type="Proteomes" id="UP000824130"/>
    </source>
</evidence>
<feature type="domain" description="ABC transporter substrate-binding protein PnrA-like" evidence="8">
    <location>
        <begin position="38"/>
        <end position="312"/>
    </location>
</feature>
<dbReference type="AlphaFoldDB" id="A0A9D1SV33"/>
<dbReference type="SUPFAM" id="SSF53822">
    <property type="entry name" value="Periplasmic binding protein-like I"/>
    <property type="match status" value="1"/>
</dbReference>
<evidence type="ECO:0000256" key="3">
    <source>
        <dbReference type="ARBA" id="ARBA00022475"/>
    </source>
</evidence>
<dbReference type="InterPro" id="IPR028082">
    <property type="entry name" value="Peripla_BP_I"/>
</dbReference>
<evidence type="ECO:0000256" key="1">
    <source>
        <dbReference type="ARBA" id="ARBA00004193"/>
    </source>
</evidence>
<comment type="subcellular location">
    <subcellularLocation>
        <location evidence="1">Cell membrane</location>
        <topology evidence="1">Lipid-anchor</topology>
    </subcellularLocation>
</comment>
<evidence type="ECO:0000256" key="4">
    <source>
        <dbReference type="ARBA" id="ARBA00022729"/>
    </source>
</evidence>
<gene>
    <name evidence="9" type="ORF">IAD25_06220</name>
</gene>
<dbReference type="CDD" id="cd06354">
    <property type="entry name" value="PBP1_PrnA-like"/>
    <property type="match status" value="1"/>
</dbReference>
<feature type="signal peptide" evidence="7">
    <location>
        <begin position="1"/>
        <end position="18"/>
    </location>
</feature>
<dbReference type="PROSITE" id="PS51257">
    <property type="entry name" value="PROKAR_LIPOPROTEIN"/>
    <property type="match status" value="1"/>
</dbReference>
<dbReference type="Pfam" id="PF02608">
    <property type="entry name" value="Bmp"/>
    <property type="match status" value="1"/>
</dbReference>
<dbReference type="Proteomes" id="UP000824130">
    <property type="component" value="Unassembled WGS sequence"/>
</dbReference>
<comment type="caution">
    <text evidence="9">The sequence shown here is derived from an EMBL/GenBank/DDBJ whole genome shotgun (WGS) entry which is preliminary data.</text>
</comment>
<keyword evidence="4 7" id="KW-0732">Signal</keyword>
<evidence type="ECO:0000259" key="8">
    <source>
        <dbReference type="Pfam" id="PF02608"/>
    </source>
</evidence>
<evidence type="ECO:0000256" key="7">
    <source>
        <dbReference type="SAM" id="SignalP"/>
    </source>
</evidence>
<organism evidence="9 10">
    <name type="scientific">Candidatus Allocopromorpha excrementipullorum</name>
    <dbReference type="NCBI Taxonomy" id="2840743"/>
    <lineage>
        <taxon>Bacteria</taxon>
        <taxon>Bacillati</taxon>
        <taxon>Bacillota</taxon>
        <taxon>Clostridia</taxon>
        <taxon>Eubacteriales</taxon>
        <taxon>Eubacteriaceae</taxon>
        <taxon>Eubacteriaceae incertae sedis</taxon>
        <taxon>Candidatus Allocopromorpha</taxon>
    </lineage>
</organism>
<proteinExistence type="inferred from homology"/>
<keyword evidence="6" id="KW-0449">Lipoprotein</keyword>
<reference evidence="9" key="2">
    <citation type="journal article" date="2021" name="PeerJ">
        <title>Extensive microbial diversity within the chicken gut microbiome revealed by metagenomics and culture.</title>
        <authorList>
            <person name="Gilroy R."/>
            <person name="Ravi A."/>
            <person name="Getino M."/>
            <person name="Pursley I."/>
            <person name="Horton D.L."/>
            <person name="Alikhan N.F."/>
            <person name="Baker D."/>
            <person name="Gharbi K."/>
            <person name="Hall N."/>
            <person name="Watson M."/>
            <person name="Adriaenssens E.M."/>
            <person name="Foster-Nyarko E."/>
            <person name="Jarju S."/>
            <person name="Secka A."/>
            <person name="Antonio M."/>
            <person name="Oren A."/>
            <person name="Chaudhuri R.R."/>
            <person name="La Ragione R."/>
            <person name="Hildebrand F."/>
            <person name="Pallen M.J."/>
        </authorList>
    </citation>
    <scope>NUCLEOTIDE SEQUENCE</scope>
    <source>
        <strain evidence="9">ChiSjej4B22-8349</strain>
    </source>
</reference>
<evidence type="ECO:0000256" key="2">
    <source>
        <dbReference type="ARBA" id="ARBA00008610"/>
    </source>
</evidence>
<comment type="similarity">
    <text evidence="2">Belongs to the BMP lipoprotein family.</text>
</comment>
<dbReference type="PANTHER" id="PTHR34296">
    <property type="entry name" value="TRANSCRIPTIONAL ACTIVATOR PROTEIN MED"/>
    <property type="match status" value="1"/>
</dbReference>
<evidence type="ECO:0000256" key="5">
    <source>
        <dbReference type="ARBA" id="ARBA00023136"/>
    </source>
</evidence>
<evidence type="ECO:0000256" key="6">
    <source>
        <dbReference type="ARBA" id="ARBA00023288"/>
    </source>
</evidence>
<dbReference type="EMBL" id="DVOB01000134">
    <property type="protein sequence ID" value="HIU96294.1"/>
    <property type="molecule type" value="Genomic_DNA"/>
</dbReference>
<keyword evidence="3" id="KW-1003">Cell membrane</keyword>
<dbReference type="GO" id="GO:0005886">
    <property type="term" value="C:plasma membrane"/>
    <property type="evidence" value="ECO:0007669"/>
    <property type="project" value="UniProtKB-SubCell"/>
</dbReference>
<evidence type="ECO:0000313" key="9">
    <source>
        <dbReference type="EMBL" id="HIU96294.1"/>
    </source>
</evidence>
<sequence length="359" mass="38938">MKKIIALLMSLLMVGVMAGCGSPEAEQPEEKIDYEIALVTDSGMIMDGGYSQVAWTTISDFGSREGISHKYYKAAEASETAYMEAISNAVDKGAKVIIADGYSFEDVVYNAQKEYPDVNFILIDAEPVDGESGETRTGDNTAVVSFASEQAGYLAGYSAVKDGNRQLGFMGDSKTPSQMDYCYGFMQGADDAAAEDGVSVNVRYHYGTDDEDRTALVDMAAGWYESGVQVVFACGSEVEQPVIEAAELSDGRKVIAAETDKSQMSDTVMTSAVKDISGVLENLLERYNDDEFPGGTVEYYDAENEGIWLEMENARFARFTDEQYETVLGRLVDGSVTVSKYDSGDIASLGLTRITVSEQ</sequence>
<protein>
    <submittedName>
        <fullName evidence="9">BMP family ABC transporter substrate-binding protein</fullName>
    </submittedName>
</protein>
<dbReference type="InterPro" id="IPR003760">
    <property type="entry name" value="PnrA-like"/>
</dbReference>
<dbReference type="PANTHER" id="PTHR34296:SF2">
    <property type="entry name" value="ABC TRANSPORTER GUANOSINE-BINDING PROTEIN NUPN"/>
    <property type="match status" value="1"/>
</dbReference>
<name>A0A9D1SV33_9FIRM</name>
<accession>A0A9D1SV33</accession>
<feature type="chain" id="PRO_5039490232" evidence="7">
    <location>
        <begin position="19"/>
        <end position="359"/>
    </location>
</feature>
<reference evidence="9" key="1">
    <citation type="submission" date="2020-10" db="EMBL/GenBank/DDBJ databases">
        <authorList>
            <person name="Gilroy R."/>
        </authorList>
    </citation>
    <scope>NUCLEOTIDE SEQUENCE</scope>
    <source>
        <strain evidence="9">ChiSjej4B22-8349</strain>
    </source>
</reference>
<dbReference type="Gene3D" id="3.40.50.2300">
    <property type="match status" value="2"/>
</dbReference>
<dbReference type="InterPro" id="IPR050957">
    <property type="entry name" value="BMP_lipoprotein"/>
</dbReference>
<keyword evidence="5" id="KW-0472">Membrane</keyword>